<organism evidence="1 2">
    <name type="scientific">Neocucurbitaria cava</name>
    <dbReference type="NCBI Taxonomy" id="798079"/>
    <lineage>
        <taxon>Eukaryota</taxon>
        <taxon>Fungi</taxon>
        <taxon>Dikarya</taxon>
        <taxon>Ascomycota</taxon>
        <taxon>Pezizomycotina</taxon>
        <taxon>Dothideomycetes</taxon>
        <taxon>Pleosporomycetidae</taxon>
        <taxon>Pleosporales</taxon>
        <taxon>Pleosporineae</taxon>
        <taxon>Cucurbitariaceae</taxon>
        <taxon>Neocucurbitaria</taxon>
    </lineage>
</organism>
<dbReference type="OrthoDB" id="3943809at2759"/>
<evidence type="ECO:0000313" key="1">
    <source>
        <dbReference type="EMBL" id="KAJ4371344.1"/>
    </source>
</evidence>
<protein>
    <submittedName>
        <fullName evidence="1">Uncharacterized protein</fullName>
    </submittedName>
</protein>
<accession>A0A9W8Y9Z4</accession>
<comment type="caution">
    <text evidence="1">The sequence shown here is derived from an EMBL/GenBank/DDBJ whole genome shotgun (WGS) entry which is preliminary data.</text>
</comment>
<dbReference type="AlphaFoldDB" id="A0A9W8Y9Z4"/>
<proteinExistence type="predicted"/>
<sequence>MSSFERKISLVGRAWEDKQVQEVYRECAPTEWWDRYTNSKRVVPTTFNPFFPSVEAIDPFTCRLAPGGTLQTWVHAVPNLGMVPNSLNLAKGIHLLSSLAEIGSNCALSIGASSDEKQRLDEQLMDRLAEQRVIAMKYGVAKKQHINASFTPAEYQAARQEFRSGRLGSGDSADRDTILRQFQKIFYSKYECAWNDEQKNNLSSICA</sequence>
<name>A0A9W8Y9Z4_9PLEO</name>
<dbReference type="Proteomes" id="UP001140560">
    <property type="component" value="Unassembled WGS sequence"/>
</dbReference>
<evidence type="ECO:0000313" key="2">
    <source>
        <dbReference type="Proteomes" id="UP001140560"/>
    </source>
</evidence>
<gene>
    <name evidence="1" type="ORF">N0V83_004561</name>
</gene>
<keyword evidence="2" id="KW-1185">Reference proteome</keyword>
<reference evidence="1" key="1">
    <citation type="submission" date="2022-10" db="EMBL/GenBank/DDBJ databases">
        <title>Tapping the CABI collections for fungal endophytes: first genome assemblies for Collariella, Neodidymelliopsis, Ascochyta clinopodiicola, Didymella pomorum, Didymosphaeria variabile, Neocosmospora piperis and Neocucurbitaria cava.</title>
        <authorList>
            <person name="Hill R."/>
        </authorList>
    </citation>
    <scope>NUCLEOTIDE SEQUENCE</scope>
    <source>
        <strain evidence="1">IMI 356814</strain>
    </source>
</reference>
<dbReference type="EMBL" id="JAPEUY010000007">
    <property type="protein sequence ID" value="KAJ4371344.1"/>
    <property type="molecule type" value="Genomic_DNA"/>
</dbReference>